<dbReference type="GeneID" id="87882133"/>
<reference evidence="2" key="2">
    <citation type="submission" date="2023-06" db="EMBL/GenBank/DDBJ databases">
        <authorList>
            <consortium name="Lawrence Berkeley National Laboratory"/>
            <person name="Mondo S.J."/>
            <person name="Hensen N."/>
            <person name="Bonometti L."/>
            <person name="Westerberg I."/>
            <person name="Brannstrom I.O."/>
            <person name="Guillou S."/>
            <person name="Cros-Aarteil S."/>
            <person name="Calhoun S."/>
            <person name="Haridas S."/>
            <person name="Kuo A."/>
            <person name="Pangilinan J."/>
            <person name="Riley R."/>
            <person name="Labutti K."/>
            <person name="Andreopoulos B."/>
            <person name="Lipzen A."/>
            <person name="Chen C."/>
            <person name="Yanf M."/>
            <person name="Daum C."/>
            <person name="Ng V."/>
            <person name="Clum A."/>
            <person name="Steindorff A."/>
            <person name="Ohm R."/>
            <person name="Martin F."/>
            <person name="Silar P."/>
            <person name="Natvig D."/>
            <person name="Lalanne C."/>
            <person name="Gautier V."/>
            <person name="Ament-Velasquez S.L."/>
            <person name="Kruys A."/>
            <person name="Hutchinson M.I."/>
            <person name="Powell A.J."/>
            <person name="Barry K."/>
            <person name="Miller A.N."/>
            <person name="Grigoriev I.V."/>
            <person name="Debuchy R."/>
            <person name="Gladieux P."/>
            <person name="Thoren M.H."/>
            <person name="Johannesson H."/>
        </authorList>
    </citation>
    <scope>NUCLEOTIDE SEQUENCE</scope>
    <source>
        <strain evidence="2">CBS 333.67</strain>
    </source>
</reference>
<dbReference type="RefSeq" id="XP_062718721.1">
    <property type="nucleotide sequence ID" value="XM_062863304.1"/>
</dbReference>
<sequence>MLPGLWNVDGSQRQYTVKAEAIDRASRHARRFHAEKISVFASNELDDPKQRAEHDQRTDSVQTAAFRGSGSSPSRPWRVSSQDRAPSCHERKAVVAQKRPKTAIWNTGPDDDDALRNLAVLRTRLPLTLSDGVAIVPHTPFGPIRLVVPTSPCARTPTCSGGPRARSGCLAVALNGPDARREIRGPRIPSLLLHLKAEIHREGVA</sequence>
<accession>A0AAJ0LZ08</accession>
<feature type="compositionally biased region" description="Low complexity" evidence="1">
    <location>
        <begin position="67"/>
        <end position="80"/>
    </location>
</feature>
<name>A0AAJ0LZ08_9PEZI</name>
<organism evidence="2 3">
    <name type="scientific">Chaetomium strumarium</name>
    <dbReference type="NCBI Taxonomy" id="1170767"/>
    <lineage>
        <taxon>Eukaryota</taxon>
        <taxon>Fungi</taxon>
        <taxon>Dikarya</taxon>
        <taxon>Ascomycota</taxon>
        <taxon>Pezizomycotina</taxon>
        <taxon>Sordariomycetes</taxon>
        <taxon>Sordariomycetidae</taxon>
        <taxon>Sordariales</taxon>
        <taxon>Chaetomiaceae</taxon>
        <taxon>Chaetomium</taxon>
    </lineage>
</organism>
<proteinExistence type="predicted"/>
<gene>
    <name evidence="2" type="ORF">B0T15DRAFT_259523</name>
</gene>
<feature type="region of interest" description="Disordered" evidence="1">
    <location>
        <begin position="43"/>
        <end position="95"/>
    </location>
</feature>
<dbReference type="Proteomes" id="UP001273166">
    <property type="component" value="Unassembled WGS sequence"/>
</dbReference>
<dbReference type="AlphaFoldDB" id="A0AAJ0LZ08"/>
<feature type="compositionally biased region" description="Basic and acidic residues" evidence="1">
    <location>
        <begin position="46"/>
        <end position="58"/>
    </location>
</feature>
<reference evidence="2" key="1">
    <citation type="journal article" date="2023" name="Mol. Phylogenet. Evol.">
        <title>Genome-scale phylogeny and comparative genomics of the fungal order Sordariales.</title>
        <authorList>
            <person name="Hensen N."/>
            <person name="Bonometti L."/>
            <person name="Westerberg I."/>
            <person name="Brannstrom I.O."/>
            <person name="Guillou S."/>
            <person name="Cros-Aarteil S."/>
            <person name="Calhoun S."/>
            <person name="Haridas S."/>
            <person name="Kuo A."/>
            <person name="Mondo S."/>
            <person name="Pangilinan J."/>
            <person name="Riley R."/>
            <person name="LaButti K."/>
            <person name="Andreopoulos B."/>
            <person name="Lipzen A."/>
            <person name="Chen C."/>
            <person name="Yan M."/>
            <person name="Daum C."/>
            <person name="Ng V."/>
            <person name="Clum A."/>
            <person name="Steindorff A."/>
            <person name="Ohm R.A."/>
            <person name="Martin F."/>
            <person name="Silar P."/>
            <person name="Natvig D.O."/>
            <person name="Lalanne C."/>
            <person name="Gautier V."/>
            <person name="Ament-Velasquez S.L."/>
            <person name="Kruys A."/>
            <person name="Hutchinson M.I."/>
            <person name="Powell A.J."/>
            <person name="Barry K."/>
            <person name="Miller A.N."/>
            <person name="Grigoriev I.V."/>
            <person name="Debuchy R."/>
            <person name="Gladieux P."/>
            <person name="Hiltunen Thoren M."/>
            <person name="Johannesson H."/>
        </authorList>
    </citation>
    <scope>NUCLEOTIDE SEQUENCE</scope>
    <source>
        <strain evidence="2">CBS 333.67</strain>
    </source>
</reference>
<comment type="caution">
    <text evidence="2">The sequence shown here is derived from an EMBL/GenBank/DDBJ whole genome shotgun (WGS) entry which is preliminary data.</text>
</comment>
<protein>
    <submittedName>
        <fullName evidence="2">Uncharacterized protein</fullName>
    </submittedName>
</protein>
<keyword evidence="3" id="KW-1185">Reference proteome</keyword>
<evidence type="ECO:0000313" key="2">
    <source>
        <dbReference type="EMBL" id="KAK3302941.1"/>
    </source>
</evidence>
<evidence type="ECO:0000256" key="1">
    <source>
        <dbReference type="SAM" id="MobiDB-lite"/>
    </source>
</evidence>
<evidence type="ECO:0000313" key="3">
    <source>
        <dbReference type="Proteomes" id="UP001273166"/>
    </source>
</evidence>
<dbReference type="EMBL" id="JAUDZG010000006">
    <property type="protein sequence ID" value="KAK3302941.1"/>
    <property type="molecule type" value="Genomic_DNA"/>
</dbReference>